<dbReference type="EMBL" id="CP144747">
    <property type="protein sequence ID" value="WVZ62516.1"/>
    <property type="molecule type" value="Genomic_DNA"/>
</dbReference>
<proteinExistence type="predicted"/>
<evidence type="ECO:0000313" key="3">
    <source>
        <dbReference type="Proteomes" id="UP001341281"/>
    </source>
</evidence>
<evidence type="ECO:0000313" key="2">
    <source>
        <dbReference type="EMBL" id="WVZ62516.1"/>
    </source>
</evidence>
<reference evidence="2 3" key="1">
    <citation type="submission" date="2024-02" db="EMBL/GenBank/DDBJ databases">
        <title>High-quality chromosome-scale genome assembly of Pensacola bahiagrass (Paspalum notatum Flugge var. saurae).</title>
        <authorList>
            <person name="Vega J.M."/>
            <person name="Podio M."/>
            <person name="Orjuela J."/>
            <person name="Siena L.A."/>
            <person name="Pessino S.C."/>
            <person name="Combes M.C."/>
            <person name="Mariac C."/>
            <person name="Albertini E."/>
            <person name="Pupilli F."/>
            <person name="Ortiz J.P.A."/>
            <person name="Leblanc O."/>
        </authorList>
    </citation>
    <scope>NUCLEOTIDE SEQUENCE [LARGE SCALE GENOMIC DNA]</scope>
    <source>
        <strain evidence="2">R1</strain>
        <tissue evidence="2">Leaf</tissue>
    </source>
</reference>
<name>A0AAQ3WII0_PASNO</name>
<keyword evidence="3" id="KW-1185">Reference proteome</keyword>
<dbReference type="EMBL" id="CP144747">
    <property type="protein sequence ID" value="WVZ62515.1"/>
    <property type="molecule type" value="Genomic_DNA"/>
</dbReference>
<gene>
    <name evidence="2" type="ORF">U9M48_012256</name>
</gene>
<protein>
    <submittedName>
        <fullName evidence="2">Uncharacterized protein</fullName>
    </submittedName>
</protein>
<evidence type="ECO:0000256" key="1">
    <source>
        <dbReference type="SAM" id="MobiDB-lite"/>
    </source>
</evidence>
<sequence length="118" mass="12425">MVAKSTTAALAVLPLSPLPPARSPVTLLPHLRLLAGRLLVRPPIPAHQLSRRFSPGTRAARPPPTDARPPRPPAPEESAPPPVPFRLWTRAVGDPPGPGSARPLLFLGSILGPVFADT</sequence>
<feature type="region of interest" description="Disordered" evidence="1">
    <location>
        <begin position="46"/>
        <end position="85"/>
    </location>
</feature>
<dbReference type="Proteomes" id="UP001341281">
    <property type="component" value="Chromosome 03"/>
</dbReference>
<organism evidence="2 3">
    <name type="scientific">Paspalum notatum var. saurae</name>
    <dbReference type="NCBI Taxonomy" id="547442"/>
    <lineage>
        <taxon>Eukaryota</taxon>
        <taxon>Viridiplantae</taxon>
        <taxon>Streptophyta</taxon>
        <taxon>Embryophyta</taxon>
        <taxon>Tracheophyta</taxon>
        <taxon>Spermatophyta</taxon>
        <taxon>Magnoliopsida</taxon>
        <taxon>Liliopsida</taxon>
        <taxon>Poales</taxon>
        <taxon>Poaceae</taxon>
        <taxon>PACMAD clade</taxon>
        <taxon>Panicoideae</taxon>
        <taxon>Andropogonodae</taxon>
        <taxon>Paspaleae</taxon>
        <taxon>Paspalinae</taxon>
        <taxon>Paspalum</taxon>
    </lineage>
</organism>
<feature type="compositionally biased region" description="Pro residues" evidence="1">
    <location>
        <begin position="61"/>
        <end position="84"/>
    </location>
</feature>
<accession>A0AAQ3WII0</accession>
<dbReference type="AlphaFoldDB" id="A0AAQ3WII0"/>